<keyword evidence="2" id="KW-1185">Reference proteome</keyword>
<gene>
    <name evidence="1" type="ORF">ATANTOWER_019464</name>
</gene>
<accession>A0ABU7A7I3</accession>
<proteinExistence type="predicted"/>
<protein>
    <submittedName>
        <fullName evidence="1">Uncharacterized protein</fullName>
    </submittedName>
</protein>
<reference evidence="1 2" key="1">
    <citation type="submission" date="2021-07" db="EMBL/GenBank/DDBJ databases">
        <authorList>
            <person name="Palmer J.M."/>
        </authorList>
    </citation>
    <scope>NUCLEOTIDE SEQUENCE [LARGE SCALE GENOMIC DNA]</scope>
    <source>
        <strain evidence="1 2">AT_MEX2019</strain>
        <tissue evidence="1">Muscle</tissue>
    </source>
</reference>
<comment type="caution">
    <text evidence="1">The sequence shown here is derived from an EMBL/GenBank/DDBJ whole genome shotgun (WGS) entry which is preliminary data.</text>
</comment>
<organism evidence="1 2">
    <name type="scientific">Ataeniobius toweri</name>
    <dbReference type="NCBI Taxonomy" id="208326"/>
    <lineage>
        <taxon>Eukaryota</taxon>
        <taxon>Metazoa</taxon>
        <taxon>Chordata</taxon>
        <taxon>Craniata</taxon>
        <taxon>Vertebrata</taxon>
        <taxon>Euteleostomi</taxon>
        <taxon>Actinopterygii</taxon>
        <taxon>Neopterygii</taxon>
        <taxon>Teleostei</taxon>
        <taxon>Neoteleostei</taxon>
        <taxon>Acanthomorphata</taxon>
        <taxon>Ovalentaria</taxon>
        <taxon>Atherinomorphae</taxon>
        <taxon>Cyprinodontiformes</taxon>
        <taxon>Goodeidae</taxon>
        <taxon>Ataeniobius</taxon>
    </lineage>
</organism>
<dbReference type="EMBL" id="JAHUTI010004079">
    <property type="protein sequence ID" value="MED6233937.1"/>
    <property type="molecule type" value="Genomic_DNA"/>
</dbReference>
<sequence>MGIWMTAVEANHHQLRKSSSSVRYIKVRLNGVQERKHFLTYGVEIPEGNIAAIQDIYTNLVCLMGSNKKGQPQPTTYIK</sequence>
<dbReference type="Proteomes" id="UP001345963">
    <property type="component" value="Unassembled WGS sequence"/>
</dbReference>
<evidence type="ECO:0000313" key="1">
    <source>
        <dbReference type="EMBL" id="MED6233937.1"/>
    </source>
</evidence>
<evidence type="ECO:0000313" key="2">
    <source>
        <dbReference type="Proteomes" id="UP001345963"/>
    </source>
</evidence>
<name>A0ABU7A7I3_9TELE</name>